<proteinExistence type="predicted"/>
<name>A0ABU5IAH4_9BURK</name>
<organism evidence="2 3">
    <name type="scientific">Azohydromonas lata</name>
    <dbReference type="NCBI Taxonomy" id="45677"/>
    <lineage>
        <taxon>Bacteria</taxon>
        <taxon>Pseudomonadati</taxon>
        <taxon>Pseudomonadota</taxon>
        <taxon>Betaproteobacteria</taxon>
        <taxon>Burkholderiales</taxon>
        <taxon>Sphaerotilaceae</taxon>
        <taxon>Azohydromonas</taxon>
    </lineage>
</organism>
<keyword evidence="1" id="KW-0472">Membrane</keyword>
<keyword evidence="3" id="KW-1185">Reference proteome</keyword>
<sequence length="97" mass="10671">MAGCLDSHQNSAVSNMDCHHIIRLAVLALSLLNSDYYNIFKYVTGNINCFDKIQANATLQELGQWSVFLIGVQGSAIAVMGFLFEKVSVKQAGKKFN</sequence>
<reference evidence="2 3" key="1">
    <citation type="submission" date="2023-11" db="EMBL/GenBank/DDBJ databases">
        <title>Draft genome of Azohydromonas lata strain H1 (DSM1123), a polyhydroxyalkanoate producer.</title>
        <authorList>
            <person name="Traversa D."/>
            <person name="D'Addabbo P."/>
            <person name="Pazzani C."/>
            <person name="Manzari C."/>
            <person name="Chiara M."/>
            <person name="Scrascia M."/>
        </authorList>
    </citation>
    <scope>NUCLEOTIDE SEQUENCE [LARGE SCALE GENOMIC DNA]</scope>
    <source>
        <strain evidence="2 3">H1</strain>
    </source>
</reference>
<dbReference type="Proteomes" id="UP001293718">
    <property type="component" value="Unassembled WGS sequence"/>
</dbReference>
<evidence type="ECO:0000313" key="2">
    <source>
        <dbReference type="EMBL" id="MDZ5455655.1"/>
    </source>
</evidence>
<gene>
    <name evidence="2" type="ORF">SM757_03620</name>
</gene>
<evidence type="ECO:0000256" key="1">
    <source>
        <dbReference type="SAM" id="Phobius"/>
    </source>
</evidence>
<dbReference type="EMBL" id="JAXOJX010000003">
    <property type="protein sequence ID" value="MDZ5455655.1"/>
    <property type="molecule type" value="Genomic_DNA"/>
</dbReference>
<evidence type="ECO:0000313" key="3">
    <source>
        <dbReference type="Proteomes" id="UP001293718"/>
    </source>
</evidence>
<comment type="caution">
    <text evidence="2">The sequence shown here is derived from an EMBL/GenBank/DDBJ whole genome shotgun (WGS) entry which is preliminary data.</text>
</comment>
<dbReference type="RefSeq" id="WP_322464410.1">
    <property type="nucleotide sequence ID" value="NZ_JAXOJX010000003.1"/>
</dbReference>
<keyword evidence="1" id="KW-0812">Transmembrane</keyword>
<feature type="transmembrane region" description="Helical" evidence="1">
    <location>
        <begin position="65"/>
        <end position="84"/>
    </location>
</feature>
<accession>A0ABU5IAH4</accession>
<protein>
    <submittedName>
        <fullName evidence="2">Uncharacterized protein</fullName>
    </submittedName>
</protein>
<keyword evidence="1" id="KW-1133">Transmembrane helix</keyword>